<keyword evidence="1" id="KW-0472">Membrane</keyword>
<keyword evidence="1" id="KW-1133">Transmembrane helix</keyword>
<dbReference type="AlphaFoldDB" id="A0A2T4A6J4"/>
<proteinExistence type="predicted"/>
<evidence type="ECO:0008006" key="4">
    <source>
        <dbReference type="Google" id="ProtNLM"/>
    </source>
</evidence>
<keyword evidence="3" id="KW-1185">Reference proteome</keyword>
<evidence type="ECO:0000313" key="3">
    <source>
        <dbReference type="Proteomes" id="UP000241690"/>
    </source>
</evidence>
<dbReference type="GeneID" id="36623977"/>
<accession>A0A2T4A6J4</accession>
<keyword evidence="1" id="KW-0812">Transmembrane</keyword>
<dbReference type="RefSeq" id="XP_024772315.1">
    <property type="nucleotide sequence ID" value="XM_024915409.1"/>
</dbReference>
<dbReference type="Proteomes" id="UP000241690">
    <property type="component" value="Unassembled WGS sequence"/>
</dbReference>
<feature type="transmembrane region" description="Helical" evidence="1">
    <location>
        <begin position="20"/>
        <end position="42"/>
    </location>
</feature>
<reference evidence="2 3" key="1">
    <citation type="submission" date="2016-07" db="EMBL/GenBank/DDBJ databases">
        <title>Multiple horizontal gene transfer events from other fungi enriched the ability of initially mycotrophic Trichoderma (Ascomycota) to feed on dead plant biomass.</title>
        <authorList>
            <consortium name="DOE Joint Genome Institute"/>
            <person name="Aerts A."/>
            <person name="Atanasova L."/>
            <person name="Chenthamara K."/>
            <person name="Zhang J."/>
            <person name="Grujic M."/>
            <person name="Henrissat B."/>
            <person name="Kuo A."/>
            <person name="Salamov A."/>
            <person name="Lipzen A."/>
            <person name="Labutti K."/>
            <person name="Barry K."/>
            <person name="Miao Y."/>
            <person name="Rahimi M.J."/>
            <person name="Shen Q."/>
            <person name="Grigoriev I.V."/>
            <person name="Kubicek C.P."/>
            <person name="Druzhinina I.S."/>
        </authorList>
    </citation>
    <scope>NUCLEOTIDE SEQUENCE [LARGE SCALE GENOMIC DNA]</scope>
    <source>
        <strain evidence="2 3">CBS 226.95</strain>
    </source>
</reference>
<gene>
    <name evidence="2" type="ORF">M431DRAFT_468260</name>
</gene>
<dbReference type="EMBL" id="KZ679683">
    <property type="protein sequence ID" value="PTB52638.1"/>
    <property type="molecule type" value="Genomic_DNA"/>
</dbReference>
<evidence type="ECO:0000313" key="2">
    <source>
        <dbReference type="EMBL" id="PTB52638.1"/>
    </source>
</evidence>
<evidence type="ECO:0000256" key="1">
    <source>
        <dbReference type="SAM" id="Phobius"/>
    </source>
</evidence>
<protein>
    <recommendedName>
        <fullName evidence="4">Transmembrane protein</fullName>
    </recommendedName>
</protein>
<sequence>MGGNVMECKRAMYFYSLGYFHLFSSLFFASSSFSFLLFFSLLTYGKLFFRFKGEGGFTVYTAGAVGYMGIAM</sequence>
<name>A0A2T4A6J4_TRIHA</name>
<organism evidence="2 3">
    <name type="scientific">Trichoderma harzianum CBS 226.95</name>
    <dbReference type="NCBI Taxonomy" id="983964"/>
    <lineage>
        <taxon>Eukaryota</taxon>
        <taxon>Fungi</taxon>
        <taxon>Dikarya</taxon>
        <taxon>Ascomycota</taxon>
        <taxon>Pezizomycotina</taxon>
        <taxon>Sordariomycetes</taxon>
        <taxon>Hypocreomycetidae</taxon>
        <taxon>Hypocreales</taxon>
        <taxon>Hypocreaceae</taxon>
        <taxon>Trichoderma</taxon>
    </lineage>
</organism>